<dbReference type="SUPFAM" id="SSF52129">
    <property type="entry name" value="Caspase-like"/>
    <property type="match status" value="1"/>
</dbReference>
<feature type="compositionally biased region" description="Low complexity" evidence="1">
    <location>
        <begin position="476"/>
        <end position="499"/>
    </location>
</feature>
<feature type="domain" description="Peptidase C14 caspase" evidence="2">
    <location>
        <begin position="3"/>
        <end position="229"/>
    </location>
</feature>
<feature type="compositionally biased region" description="Polar residues" evidence="1">
    <location>
        <begin position="453"/>
        <end position="475"/>
    </location>
</feature>
<evidence type="ECO:0000259" key="2">
    <source>
        <dbReference type="Pfam" id="PF00656"/>
    </source>
</evidence>
<dbReference type="Pfam" id="PF00656">
    <property type="entry name" value="Peptidase_C14"/>
    <property type="match status" value="1"/>
</dbReference>
<dbReference type="EMBL" id="JAHHIF010000002">
    <property type="protein sequence ID" value="MBW4543253.1"/>
    <property type="molecule type" value="Genomic_DNA"/>
</dbReference>
<dbReference type="PANTHER" id="PTHR22576">
    <property type="entry name" value="MUCOSA ASSOCIATED LYMPHOID TISSUE LYMPHOMA TRANSLOCATION PROTEIN 1/PARACASPASE"/>
    <property type="match status" value="1"/>
</dbReference>
<evidence type="ECO:0000313" key="3">
    <source>
        <dbReference type="EMBL" id="MBW4543253.1"/>
    </source>
</evidence>
<dbReference type="InterPro" id="IPR052039">
    <property type="entry name" value="Caspase-related_regulators"/>
</dbReference>
<dbReference type="InterPro" id="IPR029030">
    <property type="entry name" value="Caspase-like_dom_sf"/>
</dbReference>
<feature type="region of interest" description="Disordered" evidence="1">
    <location>
        <begin position="392"/>
        <end position="420"/>
    </location>
</feature>
<protein>
    <submittedName>
        <fullName evidence="3">Caspase family protein</fullName>
    </submittedName>
</protein>
<name>A0A951U7J6_9CYAN</name>
<dbReference type="PANTHER" id="PTHR22576:SF37">
    <property type="entry name" value="MUCOSA-ASSOCIATED LYMPHOID TISSUE LYMPHOMA TRANSLOCATION PROTEIN 1"/>
    <property type="match status" value="1"/>
</dbReference>
<dbReference type="InterPro" id="IPR011600">
    <property type="entry name" value="Pept_C14_caspase"/>
</dbReference>
<feature type="region of interest" description="Disordered" evidence="1">
    <location>
        <begin position="453"/>
        <end position="507"/>
    </location>
</feature>
<reference evidence="3" key="1">
    <citation type="submission" date="2021-05" db="EMBL/GenBank/DDBJ databases">
        <authorList>
            <person name="Pietrasiak N."/>
            <person name="Ward R."/>
            <person name="Stajich J.E."/>
            <person name="Kurbessoian T."/>
        </authorList>
    </citation>
    <scope>NUCLEOTIDE SEQUENCE</scope>
    <source>
        <strain evidence="3">CPER-KK1</strain>
    </source>
</reference>
<dbReference type="Proteomes" id="UP000753908">
    <property type="component" value="Unassembled WGS sequence"/>
</dbReference>
<gene>
    <name evidence="3" type="ORF">KME25_02215</name>
</gene>
<dbReference type="Gene3D" id="3.40.50.1460">
    <property type="match status" value="1"/>
</dbReference>
<evidence type="ECO:0000313" key="4">
    <source>
        <dbReference type="Proteomes" id="UP000753908"/>
    </source>
</evidence>
<dbReference type="AlphaFoldDB" id="A0A951U7J6"/>
<reference evidence="3" key="2">
    <citation type="journal article" date="2022" name="Microbiol. Resour. Announc.">
        <title>Metagenome Sequencing to Explore Phylogenomics of Terrestrial Cyanobacteria.</title>
        <authorList>
            <person name="Ward R.D."/>
            <person name="Stajich J.E."/>
            <person name="Johansen J.R."/>
            <person name="Huntemann M."/>
            <person name="Clum A."/>
            <person name="Foster B."/>
            <person name="Foster B."/>
            <person name="Roux S."/>
            <person name="Palaniappan K."/>
            <person name="Varghese N."/>
            <person name="Mukherjee S."/>
            <person name="Reddy T.B.K."/>
            <person name="Daum C."/>
            <person name="Copeland A."/>
            <person name="Chen I.A."/>
            <person name="Ivanova N.N."/>
            <person name="Kyrpides N.C."/>
            <person name="Shapiro N."/>
            <person name="Eloe-Fadrosh E.A."/>
            <person name="Pietrasiak N."/>
        </authorList>
    </citation>
    <scope>NUCLEOTIDE SEQUENCE</scope>
    <source>
        <strain evidence="3">CPER-KK1</strain>
    </source>
</reference>
<accession>A0A951U7J6</accession>
<proteinExistence type="predicted"/>
<organism evidence="3 4">
    <name type="scientific">Symplocastrum torsivum CPER-KK1</name>
    <dbReference type="NCBI Taxonomy" id="450513"/>
    <lineage>
        <taxon>Bacteria</taxon>
        <taxon>Bacillati</taxon>
        <taxon>Cyanobacteriota</taxon>
        <taxon>Cyanophyceae</taxon>
        <taxon>Oscillatoriophycideae</taxon>
        <taxon>Oscillatoriales</taxon>
        <taxon>Microcoleaceae</taxon>
        <taxon>Symplocastrum</taxon>
    </lineage>
</organism>
<comment type="caution">
    <text evidence="3">The sequence shown here is derived from an EMBL/GenBank/DDBJ whole genome shotgun (WGS) entry which is preliminary data.</text>
</comment>
<evidence type="ECO:0000256" key="1">
    <source>
        <dbReference type="SAM" id="MobiDB-lite"/>
    </source>
</evidence>
<feature type="compositionally biased region" description="Polar residues" evidence="1">
    <location>
        <begin position="394"/>
        <end position="420"/>
    </location>
</feature>
<dbReference type="GO" id="GO:0006508">
    <property type="term" value="P:proteolysis"/>
    <property type="evidence" value="ECO:0007669"/>
    <property type="project" value="InterPro"/>
</dbReference>
<dbReference type="GO" id="GO:0004197">
    <property type="term" value="F:cysteine-type endopeptidase activity"/>
    <property type="evidence" value="ECO:0007669"/>
    <property type="project" value="InterPro"/>
</dbReference>
<sequence>MAKVALLIGVSEYEPGLDPLPGAIRDIKAMQQVLQHIEMGGFDEVKTLTNPNSLLMQETLEVLLASLTENDLILLFFSGHSVKDDSGTLHFATRDTGRTSTGELVKSSTVSASFIHDLMSNSSCKHQVIILDCCFSNTSPPEITTTGDTSVDIKAQLSRQGRALLTSFTSTQYSSSQRGSELSVYTRYLVEGIETGAADLDGDSWIAVNELHEYASRKVQEAAPAMKPEFYFLKEENKILLAKAQTNDPKLKYRKEAERRVSRGEISPSGRYILNSLAWGLGLTSEERANIEAEVLKPYQEYQEKLQRYRRVYMQSLQRCYPLNAQAREELTCLQQFLGLRDEDVIPIEEESAPKLANNSQSDNKANELTQLRLGSQANWLPSTPSAISPGYIPNQSIQLTNPPLPINSSSGLAESQTSPASVSRFPNKFLLLLGIGGGLAALALTISIFTRSPNSPLSKSENTELSSLNPSPTQSPTATNSNKNSSSTTAPSPNPTASPKREGCSAVVSGNLRSEPAPFRDNIVKSVFREQLPVTGKQTKGGWMEVKLPNNTLAWVHREVVLDEEEIDSCLFGNGETIKLVPDIEPPEPSPSPESEQ</sequence>